<evidence type="ECO:0000259" key="4">
    <source>
        <dbReference type="PROSITE" id="PS50112"/>
    </source>
</evidence>
<evidence type="ECO:0000259" key="5">
    <source>
        <dbReference type="PROSITE" id="PS50887"/>
    </source>
</evidence>
<dbReference type="InterPro" id="IPR013655">
    <property type="entry name" value="PAS_fold_3"/>
</dbReference>
<dbReference type="InterPro" id="IPR035965">
    <property type="entry name" value="PAS-like_dom_sf"/>
</dbReference>
<dbReference type="CDD" id="cd01949">
    <property type="entry name" value="GGDEF"/>
    <property type="match status" value="1"/>
</dbReference>
<feature type="transmembrane region" description="Helical" evidence="3">
    <location>
        <begin position="16"/>
        <end position="36"/>
    </location>
</feature>
<dbReference type="NCBIfam" id="TIGR00254">
    <property type="entry name" value="GGDEF"/>
    <property type="match status" value="1"/>
</dbReference>
<protein>
    <recommendedName>
        <fullName evidence="1">diguanylate cyclase</fullName>
        <ecNumber evidence="1">2.7.7.65</ecNumber>
    </recommendedName>
</protein>
<organism evidence="6 7">
    <name type="scientific">Diaphorobacter limosus</name>
    <dbReference type="NCBI Taxonomy" id="3036128"/>
    <lineage>
        <taxon>Bacteria</taxon>
        <taxon>Pseudomonadati</taxon>
        <taxon>Pseudomonadota</taxon>
        <taxon>Betaproteobacteria</taxon>
        <taxon>Burkholderiales</taxon>
        <taxon>Comamonadaceae</taxon>
        <taxon>Diaphorobacter</taxon>
    </lineage>
</organism>
<dbReference type="InterPro" id="IPR043128">
    <property type="entry name" value="Rev_trsase/Diguanyl_cyclase"/>
</dbReference>
<dbReference type="InterPro" id="IPR050469">
    <property type="entry name" value="Diguanylate_Cyclase"/>
</dbReference>
<dbReference type="SMART" id="SM00267">
    <property type="entry name" value="GGDEF"/>
    <property type="match status" value="1"/>
</dbReference>
<keyword evidence="3" id="KW-0472">Membrane</keyword>
<dbReference type="Pfam" id="PF00990">
    <property type="entry name" value="GGDEF"/>
    <property type="match status" value="1"/>
</dbReference>
<dbReference type="EC" id="2.7.7.65" evidence="1"/>
<feature type="domain" description="PAS" evidence="4">
    <location>
        <begin position="338"/>
        <end position="399"/>
    </location>
</feature>
<dbReference type="InterPro" id="IPR029787">
    <property type="entry name" value="Nucleotide_cyclase"/>
</dbReference>
<dbReference type="Gene3D" id="3.30.450.20">
    <property type="entry name" value="PAS domain"/>
    <property type="match status" value="3"/>
</dbReference>
<keyword evidence="3" id="KW-0812">Transmembrane</keyword>
<dbReference type="SUPFAM" id="SSF55785">
    <property type="entry name" value="PYP-like sensor domain (PAS domain)"/>
    <property type="match status" value="2"/>
</dbReference>
<dbReference type="RefSeq" id="WP_317701153.1">
    <property type="nucleotide sequence ID" value="NZ_CP136921.1"/>
</dbReference>
<dbReference type="PANTHER" id="PTHR45138:SF9">
    <property type="entry name" value="DIGUANYLATE CYCLASE DGCM-RELATED"/>
    <property type="match status" value="1"/>
</dbReference>
<dbReference type="Pfam" id="PF08447">
    <property type="entry name" value="PAS_3"/>
    <property type="match status" value="1"/>
</dbReference>
<dbReference type="GO" id="GO:0052621">
    <property type="term" value="F:diguanylate cyclase activity"/>
    <property type="evidence" value="ECO:0007669"/>
    <property type="project" value="UniProtKB-EC"/>
</dbReference>
<accession>A0ABZ0J1T0</accession>
<dbReference type="CDD" id="cd12914">
    <property type="entry name" value="PDC1_DGC_like"/>
    <property type="match status" value="1"/>
</dbReference>
<reference evidence="6 7" key="1">
    <citation type="submission" date="2023-03" db="EMBL/GenBank/DDBJ databases">
        <title>Diaphorobacter basophil sp. nov., isolated from a sewage-treatment plant.</title>
        <authorList>
            <person name="Yang K."/>
        </authorList>
    </citation>
    <scope>NUCLEOTIDE SEQUENCE [LARGE SCALE GENOMIC DNA]</scope>
    <source>
        <strain evidence="6 7">Y-1</strain>
    </source>
</reference>
<dbReference type="EMBL" id="CP136921">
    <property type="protein sequence ID" value="WOO31674.1"/>
    <property type="molecule type" value="Genomic_DNA"/>
</dbReference>
<evidence type="ECO:0000256" key="1">
    <source>
        <dbReference type="ARBA" id="ARBA00012528"/>
    </source>
</evidence>
<dbReference type="SMART" id="SM00091">
    <property type="entry name" value="PAS"/>
    <property type="match status" value="2"/>
</dbReference>
<keyword evidence="6" id="KW-0808">Transferase</keyword>
<keyword evidence="3" id="KW-1133">Transmembrane helix</keyword>
<dbReference type="Pfam" id="PF13188">
    <property type="entry name" value="PAS_8"/>
    <property type="match status" value="1"/>
</dbReference>
<name>A0ABZ0J1T0_9BURK</name>
<evidence type="ECO:0000256" key="3">
    <source>
        <dbReference type="SAM" id="Phobius"/>
    </source>
</evidence>
<dbReference type="CDD" id="cd00130">
    <property type="entry name" value="PAS"/>
    <property type="match status" value="2"/>
</dbReference>
<dbReference type="PANTHER" id="PTHR45138">
    <property type="entry name" value="REGULATORY COMPONENTS OF SENSORY TRANSDUCTION SYSTEM"/>
    <property type="match status" value="1"/>
</dbReference>
<dbReference type="PROSITE" id="PS50112">
    <property type="entry name" value="PAS"/>
    <property type="match status" value="2"/>
</dbReference>
<dbReference type="Gene3D" id="3.30.70.270">
    <property type="match status" value="1"/>
</dbReference>
<proteinExistence type="predicted"/>
<comment type="catalytic activity">
    <reaction evidence="2">
        <text>2 GTP = 3',3'-c-di-GMP + 2 diphosphate</text>
        <dbReference type="Rhea" id="RHEA:24898"/>
        <dbReference type="ChEBI" id="CHEBI:33019"/>
        <dbReference type="ChEBI" id="CHEBI:37565"/>
        <dbReference type="ChEBI" id="CHEBI:58805"/>
        <dbReference type="EC" id="2.7.7.65"/>
    </reaction>
</comment>
<dbReference type="NCBIfam" id="TIGR00229">
    <property type="entry name" value="sensory_box"/>
    <property type="match status" value="1"/>
</dbReference>
<dbReference type="PROSITE" id="PS50887">
    <property type="entry name" value="GGDEF"/>
    <property type="match status" value="1"/>
</dbReference>
<dbReference type="SUPFAM" id="SSF55073">
    <property type="entry name" value="Nucleotide cyclase"/>
    <property type="match status" value="1"/>
</dbReference>
<evidence type="ECO:0000313" key="7">
    <source>
        <dbReference type="Proteomes" id="UP001303211"/>
    </source>
</evidence>
<dbReference type="InterPro" id="IPR000160">
    <property type="entry name" value="GGDEF_dom"/>
</dbReference>
<dbReference type="Proteomes" id="UP001303211">
    <property type="component" value="Chromosome"/>
</dbReference>
<keyword evidence="7" id="KW-1185">Reference proteome</keyword>
<dbReference type="InterPro" id="IPR000014">
    <property type="entry name" value="PAS"/>
</dbReference>
<sequence>MLRLLRPPADPQRREWWWLAWVALLAAGLLVAGLWLEHQRVAARERVLLAKQAGVMHDNLGMQLEAINNAMRHLQADQRKGLDGADGHARLMERMHNFADAMPAVRTFSLLDADGRVLASSAADLVGRDLSGREYFQTAKQIGQTDALLVGRPFFGMLGGWVLVLGRTVPGADGAFGGLLVAALDVEHFQTLLQSVRYAPDMRVSLSHGDGMRFMVLGADNEPDGVNLAQAGTLFTRHRESRQAASVLQGFPQPGYPPYVMALHKVQPSNLRMDKPLVVAAGRPLDDVFAGWRDQAWRFALVYLLAFSAAGVALRLMHRRQNEARDQAQLLEAGQRRQQEMLRRLVESLPGMLYQYQLEPDGRSHFPYASPGVTDIYGFAPEQLLADAAPVFARIHPEDLPKGQVNIQESARTLADWKSEYRVILPGIGERWLSGQARPQRLDGGAVLWHGYIHDVTDMKRQALQLQETERLLQQLMNDMPVGLCMVDAQRRIYFRNRRFLEHFGYTEAEVPTLHEWALLAYPDGDYRQQAAHAWGQAMAGARAQGGVIAAQPYRVTARDGAQHVMDIGGLLFGEHFLATFQDRTEQQAQSELLHRLAYVDGLTGIANRRQFDQQLEAEWRRCRRSGKPLAVLLLDIDYFKQYNDLYGHQQGDECLKAVATALRGQLGRSHDLVARYGGEEFVCLLPECDAAGALHKGQELCHAVQALGLAHAQSRVADVVTISVGVACQVPDGEGSPAALLQQADMQLYQAKAQGRNRALGAH</sequence>
<keyword evidence="6" id="KW-0548">Nucleotidyltransferase</keyword>
<gene>
    <name evidence="6" type="ORF">P4826_14845</name>
</gene>
<evidence type="ECO:0000313" key="6">
    <source>
        <dbReference type="EMBL" id="WOO31674.1"/>
    </source>
</evidence>
<evidence type="ECO:0000256" key="2">
    <source>
        <dbReference type="ARBA" id="ARBA00034247"/>
    </source>
</evidence>
<feature type="domain" description="PAS" evidence="4">
    <location>
        <begin position="469"/>
        <end position="511"/>
    </location>
</feature>
<feature type="domain" description="GGDEF" evidence="5">
    <location>
        <begin position="628"/>
        <end position="764"/>
    </location>
</feature>